<sequence>MIQRLVALGDSTVEGLEDPGPDGTYIGWADRFARRLAVENPGLLYANLAVRGQTSLEVRETQLDRALEMRPDMVLLVAGVNDLLRPRVDRAALRDNLMQMFRALREQGTHVVTFTMPDMARVAPLAFALRPRIEFLNRVLRDAGAAYGVTVVDLAAEPVASHPALWHDDRLHANSDGHRRIAAALAEALGLEADDWRAEPGETIPRGWLRIVLGETAWAGTHLAPWVWGRLRGEEFDGGGNCKRPDLLPVV</sequence>
<gene>
    <name evidence="2" type="ORF">H9L09_17985</name>
</gene>
<feature type="domain" description="SGNH hydrolase-type esterase" evidence="1">
    <location>
        <begin position="7"/>
        <end position="180"/>
    </location>
</feature>
<name>A0A7G9R9S5_9ACTN</name>
<dbReference type="SUPFAM" id="SSF52266">
    <property type="entry name" value="SGNH hydrolase"/>
    <property type="match status" value="1"/>
</dbReference>
<dbReference type="PANTHER" id="PTHR43784:SF2">
    <property type="entry name" value="GDSL-LIKE LIPASE_ACYLHYDROLASE, PUTATIVE (AFU_ORTHOLOGUE AFUA_2G00820)-RELATED"/>
    <property type="match status" value="1"/>
</dbReference>
<dbReference type="RefSeq" id="WP_187578192.1">
    <property type="nucleotide sequence ID" value="NZ_CP060713.1"/>
</dbReference>
<dbReference type="KEGG" id="nmes:H9L09_17985"/>
<dbReference type="Proteomes" id="UP000515947">
    <property type="component" value="Chromosome"/>
</dbReference>
<dbReference type="InterPro" id="IPR036514">
    <property type="entry name" value="SGNH_hydro_sf"/>
</dbReference>
<proteinExistence type="predicted"/>
<keyword evidence="2" id="KW-0378">Hydrolase</keyword>
<dbReference type="Gene3D" id="3.40.50.1110">
    <property type="entry name" value="SGNH hydrolase"/>
    <property type="match status" value="1"/>
</dbReference>
<dbReference type="InterPro" id="IPR013830">
    <property type="entry name" value="SGNH_hydro"/>
</dbReference>
<protein>
    <submittedName>
        <fullName evidence="2">SGNH/GDSL hydrolase family protein</fullName>
    </submittedName>
</protein>
<dbReference type="AlphaFoldDB" id="A0A7G9R9S5"/>
<dbReference type="GO" id="GO:0016787">
    <property type="term" value="F:hydrolase activity"/>
    <property type="evidence" value="ECO:0007669"/>
    <property type="project" value="UniProtKB-KW"/>
</dbReference>
<keyword evidence="3" id="KW-1185">Reference proteome</keyword>
<dbReference type="PANTHER" id="PTHR43784">
    <property type="entry name" value="GDSL-LIKE LIPASE/ACYLHYDROLASE, PUTATIVE (AFU_ORTHOLOGUE AFUA_2G00820)-RELATED"/>
    <property type="match status" value="1"/>
</dbReference>
<dbReference type="CDD" id="cd01832">
    <property type="entry name" value="SGNH_hydrolase_like_1"/>
    <property type="match status" value="1"/>
</dbReference>
<reference evidence="2 3" key="1">
    <citation type="submission" date="2020-08" db="EMBL/GenBank/DDBJ databases">
        <title>Genome sequence of Nocardioides mesophilus KACC 16243T.</title>
        <authorList>
            <person name="Hyun D.-W."/>
            <person name="Bae J.-W."/>
        </authorList>
    </citation>
    <scope>NUCLEOTIDE SEQUENCE [LARGE SCALE GENOMIC DNA]</scope>
    <source>
        <strain evidence="2 3">KACC 16243</strain>
    </source>
</reference>
<evidence type="ECO:0000259" key="1">
    <source>
        <dbReference type="Pfam" id="PF13472"/>
    </source>
</evidence>
<evidence type="ECO:0000313" key="2">
    <source>
        <dbReference type="EMBL" id="QNN52350.1"/>
    </source>
</evidence>
<accession>A0A7G9R9S5</accession>
<dbReference type="Pfam" id="PF13472">
    <property type="entry name" value="Lipase_GDSL_2"/>
    <property type="match status" value="1"/>
</dbReference>
<dbReference type="InterPro" id="IPR053140">
    <property type="entry name" value="GDSL_Rv0518-like"/>
</dbReference>
<dbReference type="EMBL" id="CP060713">
    <property type="protein sequence ID" value="QNN52350.1"/>
    <property type="molecule type" value="Genomic_DNA"/>
</dbReference>
<organism evidence="2 3">
    <name type="scientific">Nocardioides mesophilus</name>
    <dbReference type="NCBI Taxonomy" id="433659"/>
    <lineage>
        <taxon>Bacteria</taxon>
        <taxon>Bacillati</taxon>
        <taxon>Actinomycetota</taxon>
        <taxon>Actinomycetes</taxon>
        <taxon>Propionibacteriales</taxon>
        <taxon>Nocardioidaceae</taxon>
        <taxon>Nocardioides</taxon>
    </lineage>
</organism>
<evidence type="ECO:0000313" key="3">
    <source>
        <dbReference type="Proteomes" id="UP000515947"/>
    </source>
</evidence>